<proteinExistence type="predicted"/>
<evidence type="ECO:0000313" key="2">
    <source>
        <dbReference type="Proteomes" id="UP000036367"/>
    </source>
</evidence>
<organism evidence="1 2">
    <name type="scientific">Rhodopirellula islandica</name>
    <dbReference type="NCBI Taxonomy" id="595434"/>
    <lineage>
        <taxon>Bacteria</taxon>
        <taxon>Pseudomonadati</taxon>
        <taxon>Planctomycetota</taxon>
        <taxon>Planctomycetia</taxon>
        <taxon>Pirellulales</taxon>
        <taxon>Pirellulaceae</taxon>
        <taxon>Rhodopirellula</taxon>
    </lineage>
</organism>
<dbReference type="STRING" id="595434.RISK_002641"/>
<dbReference type="AlphaFoldDB" id="A0A0J1BFA8"/>
<dbReference type="PATRIC" id="fig|595434.4.peg.2513"/>
<gene>
    <name evidence="1" type="ORF">RISK_002641</name>
</gene>
<dbReference type="Proteomes" id="UP000036367">
    <property type="component" value="Unassembled WGS sequence"/>
</dbReference>
<reference evidence="1" key="1">
    <citation type="submission" date="2015-05" db="EMBL/GenBank/DDBJ databases">
        <title>Permanent draft genome of Rhodopirellula islandicus K833.</title>
        <authorList>
            <person name="Kizina J."/>
            <person name="Richter M."/>
            <person name="Glockner F.O."/>
            <person name="Harder J."/>
        </authorList>
    </citation>
    <scope>NUCLEOTIDE SEQUENCE [LARGE SCALE GENOMIC DNA]</scope>
    <source>
        <strain evidence="1">K833</strain>
    </source>
</reference>
<sequence length="43" mass="4663">MTAIHAVSATMKASETAPSRILDGLTSSMLCRVFVGMTRLDRH</sequence>
<keyword evidence="2" id="KW-1185">Reference proteome</keyword>
<comment type="caution">
    <text evidence="1">The sequence shown here is derived from an EMBL/GenBank/DDBJ whole genome shotgun (WGS) entry which is preliminary data.</text>
</comment>
<name>A0A0J1BFA8_RHOIS</name>
<dbReference type="EMBL" id="LECT01000020">
    <property type="protein sequence ID" value="KLU05278.1"/>
    <property type="molecule type" value="Genomic_DNA"/>
</dbReference>
<protein>
    <submittedName>
        <fullName evidence="1">Uncharacterized protein</fullName>
    </submittedName>
</protein>
<accession>A0A0J1BFA8</accession>
<evidence type="ECO:0000313" key="1">
    <source>
        <dbReference type="EMBL" id="KLU05278.1"/>
    </source>
</evidence>